<comment type="caution">
    <text evidence="1">The sequence shown here is derived from an EMBL/GenBank/DDBJ whole genome shotgun (WGS) entry which is preliminary data.</text>
</comment>
<name>A0A2N7S5F5_9MICC</name>
<evidence type="ECO:0000313" key="1">
    <source>
        <dbReference type="EMBL" id="PMQ21362.1"/>
    </source>
</evidence>
<gene>
    <name evidence="1" type="ORF">CIK84_07370</name>
</gene>
<dbReference type="SUPFAM" id="SSF52540">
    <property type="entry name" value="P-loop containing nucleoside triphosphate hydrolases"/>
    <property type="match status" value="1"/>
</dbReference>
<dbReference type="AlphaFoldDB" id="A0A2N7S5F5"/>
<organism evidence="1 2">
    <name type="scientific">Glutamicibacter arilaitensis</name>
    <dbReference type="NCBI Taxonomy" id="256701"/>
    <lineage>
        <taxon>Bacteria</taxon>
        <taxon>Bacillati</taxon>
        <taxon>Actinomycetota</taxon>
        <taxon>Actinomycetes</taxon>
        <taxon>Micrococcales</taxon>
        <taxon>Micrococcaceae</taxon>
        <taxon>Glutamicibacter</taxon>
    </lineage>
</organism>
<dbReference type="InterPro" id="IPR027417">
    <property type="entry name" value="P-loop_NTPase"/>
</dbReference>
<evidence type="ECO:0000313" key="2">
    <source>
        <dbReference type="Proteomes" id="UP000235739"/>
    </source>
</evidence>
<dbReference type="Gene3D" id="3.40.50.300">
    <property type="entry name" value="P-loop containing nucleotide triphosphate hydrolases"/>
    <property type="match status" value="1"/>
</dbReference>
<proteinExistence type="predicted"/>
<dbReference type="EMBL" id="PNQX01000001">
    <property type="protein sequence ID" value="PMQ21362.1"/>
    <property type="molecule type" value="Genomic_DNA"/>
</dbReference>
<evidence type="ECO:0008006" key="3">
    <source>
        <dbReference type="Google" id="ProtNLM"/>
    </source>
</evidence>
<dbReference type="Proteomes" id="UP000235739">
    <property type="component" value="Unassembled WGS sequence"/>
</dbReference>
<protein>
    <recommendedName>
        <fullName evidence="3">AAA+ ATPase domain-containing protein</fullName>
    </recommendedName>
</protein>
<sequence>MTNNVKTIEQMKAISIFEERKYMQTAEGGRNEALNKLAFSYGQGVGHLHSAPEAYDYLITLNDSHANPLPASEAKSTIASGLEAGQAQAWTSAEAKEEDSPNSSIVDWDNLWEADTSADFLVGDIMERGEQVSIYGAGGAGKSTFARAWALSLANGLPFLDGEAQEAVKVLFLDSENGLKIIQREFQKLGIRPSENLIYMSFPELGALDTEAGAEKFVALLDEHNPDVVVFDSASRFISGEEDSSGPWIQWHRLVMNPLKKRGIASIRLDHPGKDLSRGQRGSSAKTQDVDTIWKFNMDSSGQRIMTCERSRSGNFELGEEIFLNFTKDDKGNSYYKVIDYSVLKKGKSPVDAARNYMIAKGMAIEDSQNTWTNFWKDSGGKELGFTRQDVVNAHKQLKAESLND</sequence>
<accession>A0A2N7S5F5</accession>
<reference evidence="1 2" key="1">
    <citation type="journal article" date="2017" name="Elife">
        <title>Extensive horizontal gene transfer in cheese-associated bacteria.</title>
        <authorList>
            <person name="Bonham K.S."/>
            <person name="Wolfe B.E."/>
            <person name="Dutton R.J."/>
        </authorList>
    </citation>
    <scope>NUCLEOTIDE SEQUENCE [LARGE SCALE GENOMIC DNA]</scope>
    <source>
        <strain evidence="1 2">JB182</strain>
    </source>
</reference>
<dbReference type="Pfam" id="PF13481">
    <property type="entry name" value="AAA_25"/>
    <property type="match status" value="1"/>
</dbReference>
<dbReference type="RefSeq" id="WP_102597952.1">
    <property type="nucleotide sequence ID" value="NZ_PNQX01000001.1"/>
</dbReference>